<comment type="subcellular location">
    <subcellularLocation>
        <location evidence="2 10">Endoplasmic reticulum membrane</location>
        <topology evidence="2 10">Single-pass type I membrane protein</topology>
    </subcellularLocation>
</comment>
<comment type="pathway">
    <text evidence="3 10">Protein modification; protein glycosylation.</text>
</comment>
<gene>
    <name evidence="11" type="ORF">E3P86_01675</name>
</gene>
<feature type="transmembrane region" description="Helical" evidence="10">
    <location>
        <begin position="434"/>
        <end position="451"/>
    </location>
</feature>
<proteinExistence type="inferred from homology"/>
<keyword evidence="8 10" id="KW-1133">Transmembrane helix</keyword>
<evidence type="ECO:0000256" key="1">
    <source>
        <dbReference type="ARBA" id="ARBA00002791"/>
    </source>
</evidence>
<dbReference type="Proteomes" id="UP000310689">
    <property type="component" value="Unassembled WGS sequence"/>
</dbReference>
<comment type="subunit">
    <text evidence="10">Component of the oligosaccharyltransferase (OST) complex.</text>
</comment>
<evidence type="ECO:0000256" key="3">
    <source>
        <dbReference type="ARBA" id="ARBA00004922"/>
    </source>
</evidence>
<evidence type="ECO:0000256" key="8">
    <source>
        <dbReference type="ARBA" id="ARBA00022989"/>
    </source>
</evidence>
<comment type="similarity">
    <text evidence="4 10">Belongs to the OST1 family.</text>
</comment>
<dbReference type="Pfam" id="PF04597">
    <property type="entry name" value="Ribophorin_I"/>
    <property type="match status" value="1"/>
</dbReference>
<sequence>MNNLLSVLGLILFVNISALAATVNDNIVKSTKLFHSTAHSTTTYHVSGVDDGTYDILISPNEFDQLSHLSVSLKESGEQLPYTWLNGDSYVQPYNFKRLAVQLPPNTPQLTLVLSLSLNNPSTPLPSQLTQDDLAYSLSFKTYTHVVTPYHTNEMRVKVRAPTSKIHRYGMTHDDSKTTKNGGSMVYGPWMDVAPYSIPTDHIEILYEAAGPRLKYEVSERSAQVSHWGNVVSFRDDIVVRNNGPSLKGQFTRLTHQAQTFLNVLPTNIATMLSVRLPALSEQVFFVDQIGNVTTSHYKQGDGHSSHSLLQLKPRYPLMGGWKYSFSIGWENSLRFAAKLARDGTTRLSIPFSSTPEDVAVDRHTTRIILPEGAQVHSVYVPFEVDVQYETTTSYLDTIGRNTVVLSKHNTSDAHNGDVTIVYSLSLFNALRKPLAVAAVAFALFSATTLLRRINTRI</sequence>
<accession>A0A4T0J872</accession>
<organism evidence="11 12">
    <name type="scientific">Wallemia ichthyophaga</name>
    <dbReference type="NCBI Taxonomy" id="245174"/>
    <lineage>
        <taxon>Eukaryota</taxon>
        <taxon>Fungi</taxon>
        <taxon>Dikarya</taxon>
        <taxon>Basidiomycota</taxon>
        <taxon>Wallemiomycotina</taxon>
        <taxon>Wallemiomycetes</taxon>
        <taxon>Wallemiales</taxon>
        <taxon>Wallemiaceae</taxon>
        <taxon>Wallemia</taxon>
    </lineage>
</organism>
<dbReference type="PANTHER" id="PTHR21049:SF0">
    <property type="entry name" value="DOLICHYL-DIPHOSPHOOLIGOSACCHARIDE--PROTEIN GLYCOSYLTRANSFERASE SUBUNIT 1"/>
    <property type="match status" value="1"/>
</dbReference>
<evidence type="ECO:0000313" key="11">
    <source>
        <dbReference type="EMBL" id="TIB38357.1"/>
    </source>
</evidence>
<dbReference type="InterPro" id="IPR007676">
    <property type="entry name" value="Ribophorin_I"/>
</dbReference>
<dbReference type="GO" id="GO:0018279">
    <property type="term" value="P:protein N-linked glycosylation via asparagine"/>
    <property type="evidence" value="ECO:0007669"/>
    <property type="project" value="TreeGrafter"/>
</dbReference>
<evidence type="ECO:0000256" key="9">
    <source>
        <dbReference type="ARBA" id="ARBA00023136"/>
    </source>
</evidence>
<dbReference type="AlphaFoldDB" id="A0A4T0J872"/>
<comment type="caution">
    <text evidence="11">The sequence shown here is derived from an EMBL/GenBank/DDBJ whole genome shotgun (WGS) entry which is preliminary data.</text>
</comment>
<keyword evidence="9 10" id="KW-0472">Membrane</keyword>
<dbReference type="PANTHER" id="PTHR21049">
    <property type="entry name" value="RIBOPHORIN I"/>
    <property type="match status" value="1"/>
</dbReference>
<evidence type="ECO:0000256" key="7">
    <source>
        <dbReference type="ARBA" id="ARBA00022824"/>
    </source>
</evidence>
<reference evidence="11 12" key="1">
    <citation type="submission" date="2019-03" db="EMBL/GenBank/DDBJ databases">
        <title>Sequencing 23 genomes of Wallemia ichthyophaga.</title>
        <authorList>
            <person name="Gostincar C."/>
        </authorList>
    </citation>
    <scope>NUCLEOTIDE SEQUENCE [LARGE SCALE GENOMIC DNA]</scope>
    <source>
        <strain evidence="11 12">EXF-6200</strain>
    </source>
</reference>
<feature type="signal peptide" evidence="10">
    <location>
        <begin position="1"/>
        <end position="20"/>
    </location>
</feature>
<keyword evidence="7 10" id="KW-0256">Endoplasmic reticulum</keyword>
<feature type="chain" id="PRO_5021041589" description="Dolichyl-diphosphooligosaccharide--protein glycosyltransferase subunit 1" evidence="10">
    <location>
        <begin position="21"/>
        <end position="458"/>
    </location>
</feature>
<name>A0A4T0J872_WALIC</name>
<evidence type="ECO:0000256" key="2">
    <source>
        <dbReference type="ARBA" id="ARBA00004115"/>
    </source>
</evidence>
<evidence type="ECO:0000313" key="12">
    <source>
        <dbReference type="Proteomes" id="UP000310689"/>
    </source>
</evidence>
<dbReference type="UniPathway" id="UPA00378"/>
<protein>
    <recommendedName>
        <fullName evidence="10">Dolichyl-diphosphooligosaccharide--protein glycosyltransferase subunit 1</fullName>
    </recommendedName>
</protein>
<evidence type="ECO:0000256" key="4">
    <source>
        <dbReference type="ARBA" id="ARBA00008905"/>
    </source>
</evidence>
<dbReference type="GO" id="GO:0008250">
    <property type="term" value="C:oligosaccharyltransferase complex"/>
    <property type="evidence" value="ECO:0007669"/>
    <property type="project" value="UniProtKB-UniRule"/>
</dbReference>
<evidence type="ECO:0000256" key="10">
    <source>
        <dbReference type="RuleBase" id="RU361143"/>
    </source>
</evidence>
<comment type="function">
    <text evidence="1 10">Subunit of the oligosaccharyl transferase (OST) complex that catalyzes the initial transfer of a defined glycan (Glc(3)Man(9)GlcNAc(2) in eukaryotes) from the lipid carrier dolichol-pyrophosphate to an asparagine residue within an Asn-X-Ser/Thr consensus motif in nascent polypeptide chains, the first step in protein N-glycosylation. N-glycosylation occurs cotranslationally and the complex associates with the Sec61 complex at the channel-forming translocon complex that mediates protein translocation across the endoplasmic reticulum (ER). All subunits are required for a maximal enzyme activity.</text>
</comment>
<keyword evidence="5 10" id="KW-0812">Transmembrane</keyword>
<evidence type="ECO:0000256" key="5">
    <source>
        <dbReference type="ARBA" id="ARBA00022692"/>
    </source>
</evidence>
<dbReference type="EMBL" id="SPOI01000064">
    <property type="protein sequence ID" value="TIB38357.1"/>
    <property type="molecule type" value="Genomic_DNA"/>
</dbReference>
<keyword evidence="6 10" id="KW-0732">Signal</keyword>
<evidence type="ECO:0000256" key="6">
    <source>
        <dbReference type="ARBA" id="ARBA00022729"/>
    </source>
</evidence>